<accession>A0A0A8YTG2</accession>
<evidence type="ECO:0000313" key="1">
    <source>
        <dbReference type="EMBL" id="JAD28733.1"/>
    </source>
</evidence>
<organism evidence="1">
    <name type="scientific">Arundo donax</name>
    <name type="common">Giant reed</name>
    <name type="synonym">Donax arundinaceus</name>
    <dbReference type="NCBI Taxonomy" id="35708"/>
    <lineage>
        <taxon>Eukaryota</taxon>
        <taxon>Viridiplantae</taxon>
        <taxon>Streptophyta</taxon>
        <taxon>Embryophyta</taxon>
        <taxon>Tracheophyta</taxon>
        <taxon>Spermatophyta</taxon>
        <taxon>Magnoliopsida</taxon>
        <taxon>Liliopsida</taxon>
        <taxon>Poales</taxon>
        <taxon>Poaceae</taxon>
        <taxon>PACMAD clade</taxon>
        <taxon>Arundinoideae</taxon>
        <taxon>Arundineae</taxon>
        <taxon>Arundo</taxon>
    </lineage>
</organism>
<sequence length="25" mass="2769">MNFCSKLFIFSSNSCQALSESLAKL</sequence>
<proteinExistence type="predicted"/>
<reference evidence="1" key="1">
    <citation type="submission" date="2014-09" db="EMBL/GenBank/DDBJ databases">
        <authorList>
            <person name="Magalhaes I.L.F."/>
            <person name="Oliveira U."/>
            <person name="Santos F.R."/>
            <person name="Vidigal T.H.D.A."/>
            <person name="Brescovit A.D."/>
            <person name="Santos A.J."/>
        </authorList>
    </citation>
    <scope>NUCLEOTIDE SEQUENCE</scope>
    <source>
        <tissue evidence="1">Shoot tissue taken approximately 20 cm above the soil surface</tissue>
    </source>
</reference>
<protein>
    <submittedName>
        <fullName evidence="1">Uncharacterized protein</fullName>
    </submittedName>
</protein>
<reference evidence="1" key="2">
    <citation type="journal article" date="2015" name="Data Brief">
        <title>Shoot transcriptome of the giant reed, Arundo donax.</title>
        <authorList>
            <person name="Barrero R.A."/>
            <person name="Guerrero F.D."/>
            <person name="Moolhuijzen P."/>
            <person name="Goolsby J.A."/>
            <person name="Tidwell J."/>
            <person name="Bellgard S.E."/>
            <person name="Bellgard M.I."/>
        </authorList>
    </citation>
    <scope>NUCLEOTIDE SEQUENCE</scope>
    <source>
        <tissue evidence="1">Shoot tissue taken approximately 20 cm above the soil surface</tissue>
    </source>
</reference>
<dbReference type="AlphaFoldDB" id="A0A0A8YTG2"/>
<dbReference type="EMBL" id="GBRH01269162">
    <property type="protein sequence ID" value="JAD28733.1"/>
    <property type="molecule type" value="Transcribed_RNA"/>
</dbReference>
<name>A0A0A8YTG2_ARUDO</name>